<feature type="compositionally biased region" description="Acidic residues" evidence="2">
    <location>
        <begin position="197"/>
        <end position="215"/>
    </location>
</feature>
<name>A0AAN8YYX7_9MAGN</name>
<gene>
    <name evidence="4" type="ORF">RJ641_016228</name>
</gene>
<evidence type="ECO:0000313" key="5">
    <source>
        <dbReference type="Proteomes" id="UP001370490"/>
    </source>
</evidence>
<evidence type="ECO:0000256" key="2">
    <source>
        <dbReference type="SAM" id="MobiDB-lite"/>
    </source>
</evidence>
<keyword evidence="1" id="KW-0479">Metal-binding</keyword>
<dbReference type="PANTHER" id="PTHR46326:SF2">
    <property type="entry name" value="ZINC FINGER PROTEIN ZAT1-RELATED"/>
    <property type="match status" value="1"/>
</dbReference>
<feature type="domain" description="C2H2-type" evidence="3">
    <location>
        <begin position="4"/>
        <end position="31"/>
    </location>
</feature>
<sequence>MERHKCKLCNRSFANGRALGGHMRSHMASLPIPSKTEEYPEMEQTQKYQFTSSASSASSSSSDEEEEYEKNLTYGLRENLRKSFKFSDPKFSFGAGVETTGSVSVVLQDRESETESSKNNPTRTRSQRTQSQHQQPNSPHTQPQFHRIEEKKINFCKSDSFLDHEPISSISDATTEEDVAFCLIMLSRDKWKREKGEEEEGEEEDETEQSIDESENSGKFMKTKVRGKYRCDLCNKVFKSYQALGGHRASHKKIKATTIATETETEYQKQINKKREANLIEKKIHECPVCFRVFPSGQALGGHKRSHVIVAASTSTTTLTPTFQVQNQTQNQNRVVENVTRFGTSKFGDNMIDLNLPAPIDDEDISQIEHSAVSDAEFIKT</sequence>
<dbReference type="Gene3D" id="3.30.160.60">
    <property type="entry name" value="Classic Zinc Finger"/>
    <property type="match status" value="2"/>
</dbReference>
<dbReference type="AlphaFoldDB" id="A0AAN8YYX7"/>
<dbReference type="InterPro" id="IPR013087">
    <property type="entry name" value="Znf_C2H2_type"/>
</dbReference>
<protein>
    <recommendedName>
        <fullName evidence="3">C2H2-type domain-containing protein</fullName>
    </recommendedName>
</protein>
<proteinExistence type="predicted"/>
<feature type="region of interest" description="Disordered" evidence="2">
    <location>
        <begin position="39"/>
        <end position="71"/>
    </location>
</feature>
<dbReference type="PANTHER" id="PTHR46326">
    <property type="entry name" value="ZINC FINGER PROTEIN ZAT1-RELATED"/>
    <property type="match status" value="1"/>
</dbReference>
<feature type="compositionally biased region" description="Low complexity" evidence="2">
    <location>
        <begin position="119"/>
        <end position="138"/>
    </location>
</feature>
<keyword evidence="1" id="KW-0863">Zinc-finger</keyword>
<dbReference type="PROSITE" id="PS00028">
    <property type="entry name" value="ZINC_FINGER_C2H2_1"/>
    <property type="match status" value="3"/>
</dbReference>
<comment type="caution">
    <text evidence="4">The sequence shown here is derived from an EMBL/GenBank/DDBJ whole genome shotgun (WGS) entry which is preliminary data.</text>
</comment>
<dbReference type="SUPFAM" id="SSF57667">
    <property type="entry name" value="beta-beta-alpha zinc fingers"/>
    <property type="match status" value="2"/>
</dbReference>
<evidence type="ECO:0000256" key="1">
    <source>
        <dbReference type="PROSITE-ProRule" id="PRU00042"/>
    </source>
</evidence>
<dbReference type="InterPro" id="IPR044303">
    <property type="entry name" value="ZAT1/4/9"/>
</dbReference>
<keyword evidence="5" id="KW-1185">Reference proteome</keyword>
<evidence type="ECO:0000259" key="3">
    <source>
        <dbReference type="PROSITE" id="PS50157"/>
    </source>
</evidence>
<organism evidence="4 5">
    <name type="scientific">Dillenia turbinata</name>
    <dbReference type="NCBI Taxonomy" id="194707"/>
    <lineage>
        <taxon>Eukaryota</taxon>
        <taxon>Viridiplantae</taxon>
        <taxon>Streptophyta</taxon>
        <taxon>Embryophyta</taxon>
        <taxon>Tracheophyta</taxon>
        <taxon>Spermatophyta</taxon>
        <taxon>Magnoliopsida</taxon>
        <taxon>eudicotyledons</taxon>
        <taxon>Gunneridae</taxon>
        <taxon>Pentapetalae</taxon>
        <taxon>Dilleniales</taxon>
        <taxon>Dilleniaceae</taxon>
        <taxon>Dillenia</taxon>
    </lineage>
</organism>
<dbReference type="InterPro" id="IPR036236">
    <property type="entry name" value="Znf_C2H2_sf"/>
</dbReference>
<dbReference type="PROSITE" id="PS50157">
    <property type="entry name" value="ZINC_FINGER_C2H2_2"/>
    <property type="match status" value="3"/>
</dbReference>
<feature type="domain" description="C2H2-type" evidence="3">
    <location>
        <begin position="229"/>
        <end position="256"/>
    </location>
</feature>
<dbReference type="Pfam" id="PF13912">
    <property type="entry name" value="zf-C2H2_6"/>
    <property type="match status" value="3"/>
</dbReference>
<dbReference type="Proteomes" id="UP001370490">
    <property type="component" value="Unassembled WGS sequence"/>
</dbReference>
<evidence type="ECO:0000313" key="4">
    <source>
        <dbReference type="EMBL" id="KAK6920324.1"/>
    </source>
</evidence>
<feature type="domain" description="C2H2-type" evidence="3">
    <location>
        <begin position="285"/>
        <end position="307"/>
    </location>
</feature>
<dbReference type="EMBL" id="JBAMMX010000021">
    <property type="protein sequence ID" value="KAK6920324.1"/>
    <property type="molecule type" value="Genomic_DNA"/>
</dbReference>
<keyword evidence="1" id="KW-0862">Zinc</keyword>
<reference evidence="4 5" key="1">
    <citation type="submission" date="2023-12" db="EMBL/GenBank/DDBJ databases">
        <title>A high-quality genome assembly for Dillenia turbinata (Dilleniales).</title>
        <authorList>
            <person name="Chanderbali A."/>
        </authorList>
    </citation>
    <scope>NUCLEOTIDE SEQUENCE [LARGE SCALE GENOMIC DNA]</scope>
    <source>
        <strain evidence="4">LSX21</strain>
        <tissue evidence="4">Leaf</tissue>
    </source>
</reference>
<feature type="region of interest" description="Disordered" evidence="2">
    <location>
        <begin position="192"/>
        <end position="219"/>
    </location>
</feature>
<dbReference type="SMART" id="SM00355">
    <property type="entry name" value="ZnF_C2H2"/>
    <property type="match status" value="3"/>
</dbReference>
<feature type="compositionally biased region" description="Low complexity" evidence="2">
    <location>
        <begin position="52"/>
        <end position="61"/>
    </location>
</feature>
<dbReference type="GO" id="GO:0008270">
    <property type="term" value="F:zinc ion binding"/>
    <property type="evidence" value="ECO:0007669"/>
    <property type="project" value="UniProtKB-KW"/>
</dbReference>
<accession>A0AAN8YYX7</accession>
<feature type="region of interest" description="Disordered" evidence="2">
    <location>
        <begin position="108"/>
        <end position="145"/>
    </location>
</feature>
<dbReference type="GO" id="GO:0006355">
    <property type="term" value="P:regulation of DNA-templated transcription"/>
    <property type="evidence" value="ECO:0007669"/>
    <property type="project" value="InterPro"/>
</dbReference>